<feature type="domain" description="Cation-transporting P-type ATPase C-terminal" evidence="13">
    <location>
        <begin position="590"/>
        <end position="757"/>
    </location>
</feature>
<dbReference type="InterPro" id="IPR023299">
    <property type="entry name" value="ATPase_P-typ_cyto_dom_N"/>
</dbReference>
<dbReference type="Proteomes" id="UP000239899">
    <property type="component" value="Unassembled WGS sequence"/>
</dbReference>
<sequence length="766" mass="82707">MKSTVAAAKLVGMVHLKATVIRCSPQSGLPEEQQVDQADVVPGDCIRLTAGEMLPGDVRIVQARDLHIAQAVLAGESMPAAKSARAERSGRHHAPASLLDCRCLAFRGTHVVSGTGLGIVVATGSGCYIATMAEQLRRQKPANALQRGVQRVSYLLIGFMAAMVPLVVLSSGFMTGNWGQALLFGISVAVGLTPEMLPMVVNANLARGAGKRRQLAVLLCLSLAKQRVLVKRLDAVQNLGAMDILCCDKTGTLTMDEVMLARWLDYRGEESRQALLWAYLNSRFLTGLRNLLDGAILQTGQEQGVGEEVEQFDCVDELPFDFVRRRLSVVLQADGPPLLVCKGALSETVALCSSVLRGDEDVLPLDDRAREDLLALGERLNEEGLRVLAVARGVSLEDEQDLVFIGFLAFLDPPKQTARQAVQELRDKSLELKILTGDAVAVAGKVCSELGMPVRATITGAELDKLSGSDFCTAVRQATVLGKLTPGQKARVVAALKGVGHTVGFLGDGINDALALRHADVGISVDSGSDISKDAADVILLEKSLTVLAHGVARGRLTHGNTIKYIKMAASSNFGNVFSILVASAWLPFQPMRPVQLLTQNLLYDISQIAIPFDKMDASYLAVPRGWAAGSIGWFMVCIGPVSSIFDIATFWVLWFVYAANTPERQALFQTGWFTVGILTQCLIVHMIRTQRIPFIQEVAAWPVVLMSLLVSAVGLALPYTPVGRVERFTPLPPSFYGWAAATVLGYALTVQLAKVLYIRRFRGWL</sequence>
<dbReference type="AlphaFoldDB" id="A0A2P6TDZ7"/>
<keyword evidence="10 11" id="KW-0472">Membrane</keyword>
<dbReference type="GO" id="GO:0016887">
    <property type="term" value="F:ATP hydrolysis activity"/>
    <property type="evidence" value="ECO:0007669"/>
    <property type="project" value="InterPro"/>
</dbReference>
<dbReference type="InterPro" id="IPR006068">
    <property type="entry name" value="ATPase_P-typ_cation-transptr_C"/>
</dbReference>
<dbReference type="NCBIfam" id="TIGR01524">
    <property type="entry name" value="ATPase-IIIB_Mg"/>
    <property type="match status" value="1"/>
</dbReference>
<dbReference type="SUPFAM" id="SSF56784">
    <property type="entry name" value="HAD-like"/>
    <property type="match status" value="1"/>
</dbReference>
<dbReference type="Gene3D" id="2.70.150.10">
    <property type="entry name" value="Calcium-transporting ATPase, cytoplasmic transduction domain A"/>
    <property type="match status" value="1"/>
</dbReference>
<dbReference type="Gene3D" id="1.20.1110.10">
    <property type="entry name" value="Calcium-transporting ATPase, transmembrane domain"/>
    <property type="match status" value="1"/>
</dbReference>
<keyword evidence="15" id="KW-1185">Reference proteome</keyword>
<dbReference type="InterPro" id="IPR023298">
    <property type="entry name" value="ATPase_P-typ_TM_dom_sf"/>
</dbReference>
<dbReference type="Pfam" id="PF13246">
    <property type="entry name" value="Cation_ATPase"/>
    <property type="match status" value="1"/>
</dbReference>
<keyword evidence="8" id="KW-1278">Translocase</keyword>
<dbReference type="PANTHER" id="PTHR42861">
    <property type="entry name" value="CALCIUM-TRANSPORTING ATPASE"/>
    <property type="match status" value="1"/>
</dbReference>
<keyword evidence="5" id="KW-0547">Nucleotide-binding</keyword>
<protein>
    <submittedName>
        <fullName evidence="14">Magnesium-translocating P-type ATPase</fullName>
    </submittedName>
</protein>
<accession>A0A2P6TDZ7</accession>
<dbReference type="InterPro" id="IPR059000">
    <property type="entry name" value="ATPase_P-type_domA"/>
</dbReference>
<comment type="subcellular location">
    <subcellularLocation>
        <location evidence="1">Cell membrane</location>
        <topology evidence="1">Multi-pass membrane protein</topology>
    </subcellularLocation>
</comment>
<evidence type="ECO:0000256" key="9">
    <source>
        <dbReference type="ARBA" id="ARBA00022989"/>
    </source>
</evidence>
<dbReference type="Pfam" id="PF00122">
    <property type="entry name" value="E1-E2_ATPase"/>
    <property type="match status" value="1"/>
</dbReference>
<dbReference type="PROSITE" id="PS00154">
    <property type="entry name" value="ATPASE_E1_E2"/>
    <property type="match status" value="1"/>
</dbReference>
<dbReference type="InterPro" id="IPR008250">
    <property type="entry name" value="ATPase_P-typ_transduc_dom_A_sf"/>
</dbReference>
<keyword evidence="9 11" id="KW-1133">Transmembrane helix</keyword>
<dbReference type="PRINTS" id="PR01836">
    <property type="entry name" value="MGATPASE"/>
</dbReference>
<feature type="transmembrane region" description="Helical" evidence="11">
    <location>
        <begin position="700"/>
        <end position="721"/>
    </location>
</feature>
<proteinExistence type="predicted"/>
<dbReference type="InterPro" id="IPR023214">
    <property type="entry name" value="HAD_sf"/>
</dbReference>
<feature type="transmembrane region" description="Helical" evidence="11">
    <location>
        <begin position="181"/>
        <end position="205"/>
    </location>
</feature>
<feature type="transmembrane region" description="Helical" evidence="11">
    <location>
        <begin position="634"/>
        <end position="655"/>
    </location>
</feature>
<feature type="domain" description="P-type ATPase A" evidence="12">
    <location>
        <begin position="31"/>
        <end position="136"/>
    </location>
</feature>
<evidence type="ECO:0000256" key="11">
    <source>
        <dbReference type="SAM" id="Phobius"/>
    </source>
</evidence>
<dbReference type="SUPFAM" id="SSF81660">
    <property type="entry name" value="Metal cation-transporting ATPase, ATP-binding domain N"/>
    <property type="match status" value="1"/>
</dbReference>
<reference evidence="14 15" key="1">
    <citation type="journal article" date="2018" name="Plant J.">
        <title>Genome sequences of Chlorella sorokiniana UTEX 1602 and Micractinium conductrix SAG 241.80: implications to maltose excretion by a green alga.</title>
        <authorList>
            <person name="Arriola M.B."/>
            <person name="Velmurugan N."/>
            <person name="Zhang Y."/>
            <person name="Plunkett M.H."/>
            <person name="Hondzo H."/>
            <person name="Barney B.M."/>
        </authorList>
    </citation>
    <scope>NUCLEOTIDE SEQUENCE [LARGE SCALE GENOMIC DNA]</scope>
    <source>
        <strain evidence="15">UTEX 1602</strain>
    </source>
</reference>
<evidence type="ECO:0000256" key="7">
    <source>
        <dbReference type="ARBA" id="ARBA00022842"/>
    </source>
</evidence>
<evidence type="ECO:0000256" key="10">
    <source>
        <dbReference type="ARBA" id="ARBA00023136"/>
    </source>
</evidence>
<dbReference type="STRING" id="3076.A0A2P6TDZ7"/>
<dbReference type="InterPro" id="IPR018303">
    <property type="entry name" value="ATPase_P-typ_P_site"/>
</dbReference>
<dbReference type="SUPFAM" id="SSF81665">
    <property type="entry name" value="Calcium ATPase, transmembrane domain M"/>
    <property type="match status" value="1"/>
</dbReference>
<feature type="transmembrane region" description="Helical" evidence="11">
    <location>
        <begin position="152"/>
        <end position="175"/>
    </location>
</feature>
<evidence type="ECO:0000256" key="2">
    <source>
        <dbReference type="ARBA" id="ARBA00022475"/>
    </source>
</evidence>
<dbReference type="InterPro" id="IPR001757">
    <property type="entry name" value="P_typ_ATPase"/>
</dbReference>
<name>A0A2P6TDZ7_CHLSO</name>
<evidence type="ECO:0000256" key="6">
    <source>
        <dbReference type="ARBA" id="ARBA00022840"/>
    </source>
</evidence>
<dbReference type="Gene3D" id="3.40.1110.10">
    <property type="entry name" value="Calcium-transporting ATPase, cytoplasmic domain N"/>
    <property type="match status" value="1"/>
</dbReference>
<dbReference type="SUPFAM" id="SSF81653">
    <property type="entry name" value="Calcium ATPase, transduction domain A"/>
    <property type="match status" value="1"/>
</dbReference>
<keyword evidence="6" id="KW-0067">ATP-binding</keyword>
<dbReference type="SFLD" id="SFLDF00027">
    <property type="entry name" value="p-type_atpase"/>
    <property type="match status" value="1"/>
</dbReference>
<evidence type="ECO:0000313" key="15">
    <source>
        <dbReference type="Proteomes" id="UP000239899"/>
    </source>
</evidence>
<feature type="transmembrane region" description="Helical" evidence="11">
    <location>
        <begin position="667"/>
        <end position="688"/>
    </location>
</feature>
<dbReference type="SFLD" id="SFLDS00003">
    <property type="entry name" value="Haloacid_Dehalogenase"/>
    <property type="match status" value="1"/>
</dbReference>
<dbReference type="InterPro" id="IPR006415">
    <property type="entry name" value="P-type_ATPase_IIIB"/>
</dbReference>
<dbReference type="GO" id="GO:0005524">
    <property type="term" value="F:ATP binding"/>
    <property type="evidence" value="ECO:0007669"/>
    <property type="project" value="UniProtKB-KW"/>
</dbReference>
<evidence type="ECO:0000256" key="8">
    <source>
        <dbReference type="ARBA" id="ARBA00022967"/>
    </source>
</evidence>
<evidence type="ECO:0000259" key="12">
    <source>
        <dbReference type="Pfam" id="PF00122"/>
    </source>
</evidence>
<dbReference type="NCBIfam" id="TIGR01494">
    <property type="entry name" value="ATPase_P-type"/>
    <property type="match status" value="1"/>
</dbReference>
<dbReference type="Pfam" id="PF00689">
    <property type="entry name" value="Cation_ATPase_C"/>
    <property type="match status" value="1"/>
</dbReference>
<evidence type="ECO:0000256" key="3">
    <source>
        <dbReference type="ARBA" id="ARBA00022553"/>
    </source>
</evidence>
<feature type="transmembrane region" description="Helical" evidence="11">
    <location>
        <begin position="736"/>
        <end position="758"/>
    </location>
</feature>
<dbReference type="GO" id="GO:0005886">
    <property type="term" value="C:plasma membrane"/>
    <property type="evidence" value="ECO:0007669"/>
    <property type="project" value="UniProtKB-SubCell"/>
</dbReference>
<comment type="caution">
    <text evidence="14">The sequence shown here is derived from an EMBL/GenBank/DDBJ whole genome shotgun (WGS) entry which is preliminary data.</text>
</comment>
<gene>
    <name evidence="14" type="ORF">C2E21_8632</name>
</gene>
<dbReference type="SFLD" id="SFLDG00002">
    <property type="entry name" value="C1.7:_P-type_atpase_like"/>
    <property type="match status" value="1"/>
</dbReference>
<dbReference type="EMBL" id="LHPG02000021">
    <property type="protein sequence ID" value="PRW20865.1"/>
    <property type="molecule type" value="Genomic_DNA"/>
</dbReference>
<dbReference type="OrthoDB" id="158672at2759"/>
<feature type="transmembrane region" description="Helical" evidence="11">
    <location>
        <begin position="111"/>
        <end position="131"/>
    </location>
</feature>
<evidence type="ECO:0000259" key="13">
    <source>
        <dbReference type="Pfam" id="PF00689"/>
    </source>
</evidence>
<dbReference type="InterPro" id="IPR036412">
    <property type="entry name" value="HAD-like_sf"/>
</dbReference>
<keyword evidence="4 11" id="KW-0812">Transmembrane</keyword>
<evidence type="ECO:0000256" key="1">
    <source>
        <dbReference type="ARBA" id="ARBA00004651"/>
    </source>
</evidence>
<dbReference type="InterPro" id="IPR044492">
    <property type="entry name" value="P_typ_ATPase_HD_dom"/>
</dbReference>
<evidence type="ECO:0000256" key="4">
    <source>
        <dbReference type="ARBA" id="ARBA00022692"/>
    </source>
</evidence>
<organism evidence="14 15">
    <name type="scientific">Chlorella sorokiniana</name>
    <name type="common">Freshwater green alga</name>
    <dbReference type="NCBI Taxonomy" id="3076"/>
    <lineage>
        <taxon>Eukaryota</taxon>
        <taxon>Viridiplantae</taxon>
        <taxon>Chlorophyta</taxon>
        <taxon>core chlorophytes</taxon>
        <taxon>Trebouxiophyceae</taxon>
        <taxon>Chlorellales</taxon>
        <taxon>Chlorellaceae</taxon>
        <taxon>Chlorella clade</taxon>
        <taxon>Chlorella</taxon>
    </lineage>
</organism>
<keyword evidence="3" id="KW-0597">Phosphoprotein</keyword>
<evidence type="ECO:0000256" key="5">
    <source>
        <dbReference type="ARBA" id="ARBA00022741"/>
    </source>
</evidence>
<dbReference type="GO" id="GO:0015444">
    <property type="term" value="F:P-type magnesium transporter activity"/>
    <property type="evidence" value="ECO:0007669"/>
    <property type="project" value="InterPro"/>
</dbReference>
<evidence type="ECO:0000313" key="14">
    <source>
        <dbReference type="EMBL" id="PRW20865.1"/>
    </source>
</evidence>
<keyword evidence="7" id="KW-0460">Magnesium</keyword>
<keyword evidence="2" id="KW-1003">Cell membrane</keyword>
<dbReference type="Gene3D" id="3.40.50.1000">
    <property type="entry name" value="HAD superfamily/HAD-like"/>
    <property type="match status" value="1"/>
</dbReference>